<keyword evidence="7" id="KW-0472">Membrane</keyword>
<dbReference type="PANTHER" id="PTHR24421:SF58">
    <property type="entry name" value="SIGNAL TRANSDUCTION HISTIDINE-PROTEIN KINASE_PHOSPHATASE UHPB"/>
    <property type="match status" value="1"/>
</dbReference>
<dbReference type="Gene3D" id="1.20.5.1930">
    <property type="match status" value="1"/>
</dbReference>
<keyword evidence="5" id="KW-0902">Two-component regulatory system</keyword>
<evidence type="ECO:0000256" key="1">
    <source>
        <dbReference type="ARBA" id="ARBA00004370"/>
    </source>
</evidence>
<dbReference type="SUPFAM" id="SSF55874">
    <property type="entry name" value="ATPase domain of HSP90 chaperone/DNA topoisomerase II/histidine kinase"/>
    <property type="match status" value="1"/>
</dbReference>
<evidence type="ECO:0000313" key="9">
    <source>
        <dbReference type="EMBL" id="MDR6289886.1"/>
    </source>
</evidence>
<dbReference type="Proteomes" id="UP001262410">
    <property type="component" value="Unassembled WGS sequence"/>
</dbReference>
<evidence type="ECO:0000256" key="4">
    <source>
        <dbReference type="ARBA" id="ARBA00022777"/>
    </source>
</evidence>
<dbReference type="InterPro" id="IPR036890">
    <property type="entry name" value="HATPase_C_sf"/>
</dbReference>
<evidence type="ECO:0000256" key="5">
    <source>
        <dbReference type="ARBA" id="ARBA00023012"/>
    </source>
</evidence>
<keyword evidence="4 9" id="KW-0418">Kinase</keyword>
<keyword evidence="10" id="KW-1185">Reference proteome</keyword>
<sequence>MNLFVHLVLRLAGVVLVCLACAVGWVLIDTHRAIEKEASASADRVANALETLYWRELLWRGGLSREHLVPIPDWETMATMKVISPGVCITVTPGNEAPRRLCSQLETISDPAPAWFQAFYDHVFGAYARVERPLTARQPMAGVVAAEPDRGAAVRQAWQRTDVVLSVAALLAAGIGVLAAAVIGQSLMPARTIVAGLRRLERGDYSYRLPGYRTAEFDRISRAVNDLTSRLAETTAQRMALTNRLFQVQEEERRALARDLHDEFGQCLAAVGALATVIELEAADRPDLAKDARSIRETSKRMTATLRGALARLRSQEVEELGLEASLAQLVAGWNAQKDRQAAFHLDIVGNLAGLPEATSLSIYRIAQECLTNAARHGKPRDVRLQVQRVDAEGRDAVAVSVEDDGGGTLSRLGWAPGYGILGIRERVTALGGSLSISQARWGVRVAALIPLMPAREASAPA</sequence>
<name>A0ABU1JMN9_9PROT</name>
<keyword evidence="6" id="KW-0175">Coiled coil</keyword>
<dbReference type="SMART" id="SM00304">
    <property type="entry name" value="HAMP"/>
    <property type="match status" value="1"/>
</dbReference>
<keyword evidence="7" id="KW-1133">Transmembrane helix</keyword>
<evidence type="ECO:0000256" key="7">
    <source>
        <dbReference type="SAM" id="Phobius"/>
    </source>
</evidence>
<comment type="caution">
    <text evidence="9">The sequence shown here is derived from an EMBL/GenBank/DDBJ whole genome shotgun (WGS) entry which is preliminary data.</text>
</comment>
<evidence type="ECO:0000313" key="10">
    <source>
        <dbReference type="Proteomes" id="UP001262410"/>
    </source>
</evidence>
<dbReference type="GO" id="GO:0016301">
    <property type="term" value="F:kinase activity"/>
    <property type="evidence" value="ECO:0007669"/>
    <property type="project" value="UniProtKB-KW"/>
</dbReference>
<keyword evidence="7" id="KW-0812">Transmembrane</keyword>
<feature type="domain" description="HAMP" evidence="8">
    <location>
        <begin position="184"/>
        <end position="236"/>
    </location>
</feature>
<evidence type="ECO:0000259" key="8">
    <source>
        <dbReference type="PROSITE" id="PS50885"/>
    </source>
</evidence>
<gene>
    <name evidence="9" type="ORF">E9232_002407</name>
</gene>
<keyword evidence="2" id="KW-0597">Phosphoprotein</keyword>
<dbReference type="EMBL" id="JAVDPW010000004">
    <property type="protein sequence ID" value="MDR6289886.1"/>
    <property type="molecule type" value="Genomic_DNA"/>
</dbReference>
<dbReference type="InterPro" id="IPR011712">
    <property type="entry name" value="Sig_transdc_His_kin_sub3_dim/P"/>
</dbReference>
<feature type="transmembrane region" description="Helical" evidence="7">
    <location>
        <begin position="163"/>
        <end position="183"/>
    </location>
</feature>
<dbReference type="RefSeq" id="WP_309794231.1">
    <property type="nucleotide sequence ID" value="NZ_JAVDPW010000004.1"/>
</dbReference>
<dbReference type="Gene3D" id="3.30.565.10">
    <property type="entry name" value="Histidine kinase-like ATPase, C-terminal domain"/>
    <property type="match status" value="1"/>
</dbReference>
<dbReference type="PANTHER" id="PTHR24421">
    <property type="entry name" value="NITRATE/NITRITE SENSOR PROTEIN NARX-RELATED"/>
    <property type="match status" value="1"/>
</dbReference>
<proteinExistence type="predicted"/>
<dbReference type="Gene3D" id="6.10.340.10">
    <property type="match status" value="1"/>
</dbReference>
<comment type="subcellular location">
    <subcellularLocation>
        <location evidence="1">Membrane</location>
    </subcellularLocation>
</comment>
<dbReference type="Pfam" id="PF00672">
    <property type="entry name" value="HAMP"/>
    <property type="match status" value="1"/>
</dbReference>
<evidence type="ECO:0000256" key="2">
    <source>
        <dbReference type="ARBA" id="ARBA00022553"/>
    </source>
</evidence>
<feature type="transmembrane region" description="Helical" evidence="7">
    <location>
        <begin position="6"/>
        <end position="28"/>
    </location>
</feature>
<feature type="coiled-coil region" evidence="6">
    <location>
        <begin position="224"/>
        <end position="251"/>
    </location>
</feature>
<organism evidence="9 10">
    <name type="scientific">Inquilinus ginsengisoli</name>
    <dbReference type="NCBI Taxonomy" id="363840"/>
    <lineage>
        <taxon>Bacteria</taxon>
        <taxon>Pseudomonadati</taxon>
        <taxon>Pseudomonadota</taxon>
        <taxon>Alphaproteobacteria</taxon>
        <taxon>Rhodospirillales</taxon>
        <taxon>Rhodospirillaceae</taxon>
        <taxon>Inquilinus</taxon>
    </lineage>
</organism>
<dbReference type="InterPro" id="IPR003660">
    <property type="entry name" value="HAMP_dom"/>
</dbReference>
<dbReference type="CDD" id="cd06225">
    <property type="entry name" value="HAMP"/>
    <property type="match status" value="1"/>
</dbReference>
<dbReference type="PROSITE" id="PS50885">
    <property type="entry name" value="HAMP"/>
    <property type="match status" value="1"/>
</dbReference>
<dbReference type="InterPro" id="IPR050482">
    <property type="entry name" value="Sensor_HK_TwoCompSys"/>
</dbReference>
<protein>
    <submittedName>
        <fullName evidence="9">Signal transduction histidine kinase</fullName>
    </submittedName>
</protein>
<reference evidence="9 10" key="1">
    <citation type="submission" date="2023-07" db="EMBL/GenBank/DDBJ databases">
        <title>Sorghum-associated microbial communities from plants grown in Nebraska, USA.</title>
        <authorList>
            <person name="Schachtman D."/>
        </authorList>
    </citation>
    <scope>NUCLEOTIDE SEQUENCE [LARGE SCALE GENOMIC DNA]</scope>
    <source>
        <strain evidence="9 10">584</strain>
    </source>
</reference>
<dbReference type="CDD" id="cd16917">
    <property type="entry name" value="HATPase_UhpB-NarQ-NarX-like"/>
    <property type="match status" value="1"/>
</dbReference>
<keyword evidence="3" id="KW-0808">Transferase</keyword>
<evidence type="ECO:0000256" key="3">
    <source>
        <dbReference type="ARBA" id="ARBA00022679"/>
    </source>
</evidence>
<dbReference type="Pfam" id="PF07730">
    <property type="entry name" value="HisKA_3"/>
    <property type="match status" value="1"/>
</dbReference>
<accession>A0ABU1JMN9</accession>
<evidence type="ECO:0000256" key="6">
    <source>
        <dbReference type="SAM" id="Coils"/>
    </source>
</evidence>